<dbReference type="Pfam" id="PF03781">
    <property type="entry name" value="FGE-sulfatase"/>
    <property type="match status" value="1"/>
</dbReference>
<accession>A0A3E1NHT9</accession>
<dbReference type="AlphaFoldDB" id="A0A3E1NHT9"/>
<dbReference type="PANTHER" id="PTHR23150">
    <property type="entry name" value="SULFATASE MODIFYING FACTOR 1, 2"/>
    <property type="match status" value="1"/>
</dbReference>
<dbReference type="Proteomes" id="UP000261284">
    <property type="component" value="Unassembled WGS sequence"/>
</dbReference>
<name>A0A3E1NHT9_9BACT</name>
<dbReference type="Gene3D" id="3.90.1580.10">
    <property type="entry name" value="paralog of FGE (formylglycine-generating enzyme)"/>
    <property type="match status" value="1"/>
</dbReference>
<dbReference type="InterPro" id="IPR016187">
    <property type="entry name" value="CTDL_fold"/>
</dbReference>
<evidence type="ECO:0000313" key="3">
    <source>
        <dbReference type="Proteomes" id="UP000261284"/>
    </source>
</evidence>
<dbReference type="SUPFAM" id="SSF56436">
    <property type="entry name" value="C-type lectin-like"/>
    <property type="match status" value="1"/>
</dbReference>
<comment type="caution">
    <text evidence="2">The sequence shown here is derived from an EMBL/GenBank/DDBJ whole genome shotgun (WGS) entry which is preliminary data.</text>
</comment>
<organism evidence="2 3">
    <name type="scientific">Deminuibacter soli</name>
    <dbReference type="NCBI Taxonomy" id="2291815"/>
    <lineage>
        <taxon>Bacteria</taxon>
        <taxon>Pseudomonadati</taxon>
        <taxon>Bacteroidota</taxon>
        <taxon>Chitinophagia</taxon>
        <taxon>Chitinophagales</taxon>
        <taxon>Chitinophagaceae</taxon>
        <taxon>Deminuibacter</taxon>
    </lineage>
</organism>
<sequence length="368" mass="40431">MSCGTPHSRVGAMLQSGKTAAVQLSNLDYTIPVADTARWPAKPWPKGMVWVAGGTYTMGGVGKFARPDELPLHQVTVDGFWIDQTEVTNAAFTQFVAATHYITEAEKKPSWEELKKQVPPNTPEPDEATLVPGALVFTQTAQAVDLHDYSQWWRYVPGASWKHPEGAGAAAPAANHPVVQVCWYDAAAYAKWAGKSLPTEAQWEYAARGGLSGKEYSWGDDAPADTQHDKANIWQGQFPATNTQQDGYVLTAPVAAYAPNGYGLYDMMGNVWEWCADWYRPDTYQTEKAAGALHNPQGPDKSYDPEEPYAAKRVVRGGSFLCNASYCASYRPAARMKTSPDSGENHTGFRCVMTDAQWRRAQKLLAAR</sequence>
<proteinExistence type="predicted"/>
<dbReference type="InterPro" id="IPR005532">
    <property type="entry name" value="SUMF_dom"/>
</dbReference>
<dbReference type="InterPro" id="IPR042095">
    <property type="entry name" value="SUMF_sf"/>
</dbReference>
<dbReference type="InterPro" id="IPR051043">
    <property type="entry name" value="Sulfatase_Mod_Factor_Kinase"/>
</dbReference>
<dbReference type="OrthoDB" id="9768004at2"/>
<reference evidence="2 3" key="1">
    <citation type="submission" date="2018-08" db="EMBL/GenBank/DDBJ databases">
        <title>Chitinophagaceae sp. K23C18032701, a novel bacterium isolated from forest soil.</title>
        <authorList>
            <person name="Wang C."/>
        </authorList>
    </citation>
    <scope>NUCLEOTIDE SEQUENCE [LARGE SCALE GENOMIC DNA]</scope>
    <source>
        <strain evidence="2 3">K23C18032701</strain>
    </source>
</reference>
<dbReference type="PANTHER" id="PTHR23150:SF19">
    <property type="entry name" value="FORMYLGLYCINE-GENERATING ENZYME"/>
    <property type="match status" value="1"/>
</dbReference>
<keyword evidence="3" id="KW-1185">Reference proteome</keyword>
<dbReference type="GO" id="GO:0120147">
    <property type="term" value="F:formylglycine-generating oxidase activity"/>
    <property type="evidence" value="ECO:0007669"/>
    <property type="project" value="TreeGrafter"/>
</dbReference>
<protein>
    <submittedName>
        <fullName evidence="2">Formylglycine-generating enzyme family protein</fullName>
    </submittedName>
</protein>
<dbReference type="EMBL" id="QTJU01000005">
    <property type="protein sequence ID" value="RFM27505.1"/>
    <property type="molecule type" value="Genomic_DNA"/>
</dbReference>
<evidence type="ECO:0000313" key="2">
    <source>
        <dbReference type="EMBL" id="RFM27505.1"/>
    </source>
</evidence>
<evidence type="ECO:0000259" key="1">
    <source>
        <dbReference type="Pfam" id="PF03781"/>
    </source>
</evidence>
<gene>
    <name evidence="2" type="ORF">DXN05_14525</name>
</gene>
<feature type="domain" description="Sulfatase-modifying factor enzyme-like" evidence="1">
    <location>
        <begin position="46"/>
        <end position="352"/>
    </location>
</feature>